<dbReference type="Gene3D" id="1.10.3210.10">
    <property type="entry name" value="Hypothetical protein af1432"/>
    <property type="match status" value="1"/>
</dbReference>
<protein>
    <submittedName>
        <fullName evidence="2">Putative HD phosphohydrolase</fullName>
    </submittedName>
</protein>
<dbReference type="Proteomes" id="UP000318141">
    <property type="component" value="Unassembled WGS sequence"/>
</dbReference>
<name>A0A562BDI7_9BURK</name>
<reference evidence="2 3" key="1">
    <citation type="submission" date="2019-07" db="EMBL/GenBank/DDBJ databases">
        <title>Genome sequencing of lignin-degrading bacterial isolates.</title>
        <authorList>
            <person name="Gladden J."/>
        </authorList>
    </citation>
    <scope>NUCLEOTIDE SEQUENCE [LARGE SCALE GENOMIC DNA]</scope>
    <source>
        <strain evidence="2 3">J11</strain>
    </source>
</reference>
<organism evidence="2 3">
    <name type="scientific">Cupriavidus gilardii J11</name>
    <dbReference type="NCBI Taxonomy" id="936133"/>
    <lineage>
        <taxon>Bacteria</taxon>
        <taxon>Pseudomonadati</taxon>
        <taxon>Pseudomonadota</taxon>
        <taxon>Betaproteobacteria</taxon>
        <taxon>Burkholderiales</taxon>
        <taxon>Burkholderiaceae</taxon>
        <taxon>Cupriavidus</taxon>
    </lineage>
</organism>
<evidence type="ECO:0000313" key="2">
    <source>
        <dbReference type="EMBL" id="TWG83098.1"/>
    </source>
</evidence>
<gene>
    <name evidence="2" type="ORF">L602_003200000310</name>
</gene>
<sequence length="212" mass="23943">MSEAKQPGGSPSAHPRATFRHMEQGTREDWAAIAGEFMPYAAALPDRVLAHLRLLEGDCGGFPIDRLTHCLQTATLAHRDGRDEEYVVCALLHDIGDTLGSYNHPDIAAAILKPFVSPENLWMVEKHGIFQGHYFFHHLGLDRDLREQFRDQPELFARTEEFCAKYDAAAFMPDYDTLPLSFFEPMVRRVLARPRQSMYVRKGEEGVGVAKG</sequence>
<dbReference type="InterPro" id="IPR003607">
    <property type="entry name" value="HD/PDEase_dom"/>
</dbReference>
<dbReference type="GO" id="GO:0016787">
    <property type="term" value="F:hydrolase activity"/>
    <property type="evidence" value="ECO:0007669"/>
    <property type="project" value="UniProtKB-KW"/>
</dbReference>
<keyword evidence="2" id="KW-0378">Hydrolase</keyword>
<dbReference type="EMBL" id="VLJN01000026">
    <property type="protein sequence ID" value="TWG83098.1"/>
    <property type="molecule type" value="Genomic_DNA"/>
</dbReference>
<dbReference type="PANTHER" id="PTHR40202:SF1">
    <property type="entry name" value="HD DOMAIN-CONTAINING PROTEIN"/>
    <property type="match status" value="1"/>
</dbReference>
<evidence type="ECO:0000259" key="1">
    <source>
        <dbReference type="Pfam" id="PF01966"/>
    </source>
</evidence>
<accession>A0A562BDI7</accession>
<dbReference type="PANTHER" id="PTHR40202">
    <property type="match status" value="1"/>
</dbReference>
<evidence type="ECO:0000313" key="3">
    <source>
        <dbReference type="Proteomes" id="UP000318141"/>
    </source>
</evidence>
<dbReference type="SUPFAM" id="SSF109604">
    <property type="entry name" value="HD-domain/PDEase-like"/>
    <property type="match status" value="1"/>
</dbReference>
<dbReference type="Pfam" id="PF01966">
    <property type="entry name" value="HD"/>
    <property type="match status" value="1"/>
</dbReference>
<comment type="caution">
    <text evidence="2">The sequence shown here is derived from an EMBL/GenBank/DDBJ whole genome shotgun (WGS) entry which is preliminary data.</text>
</comment>
<dbReference type="OrthoDB" id="9802857at2"/>
<dbReference type="CDD" id="cd00077">
    <property type="entry name" value="HDc"/>
    <property type="match status" value="1"/>
</dbReference>
<dbReference type="AlphaFoldDB" id="A0A562BDI7"/>
<feature type="domain" description="HD" evidence="1">
    <location>
        <begin position="66"/>
        <end position="127"/>
    </location>
</feature>
<dbReference type="InterPro" id="IPR052567">
    <property type="entry name" value="OP_Dioxygenase"/>
</dbReference>
<keyword evidence="3" id="KW-1185">Reference proteome</keyword>
<proteinExistence type="predicted"/>
<dbReference type="InterPro" id="IPR006674">
    <property type="entry name" value="HD_domain"/>
</dbReference>